<comment type="caution">
    <text evidence="3">The sequence shown here is derived from an EMBL/GenBank/DDBJ whole genome shotgun (WGS) entry which is preliminary data.</text>
</comment>
<keyword evidence="1" id="KW-0472">Membrane</keyword>
<reference evidence="3 4" key="1">
    <citation type="submission" date="2021-10" db="EMBL/GenBank/DDBJ databases">
        <title>Draft genome of Aestuariibacter halophilus JC2043.</title>
        <authorList>
            <person name="Emsley S.A."/>
            <person name="Pfannmuller K.M."/>
            <person name="Ushijima B."/>
            <person name="Saw J.H."/>
            <person name="Videau P."/>
        </authorList>
    </citation>
    <scope>NUCLEOTIDE SEQUENCE [LARGE SCALE GENOMIC DNA]</scope>
    <source>
        <strain evidence="3 4">JC2043</strain>
    </source>
</reference>
<feature type="domain" description="Fungal lipase-type" evidence="2">
    <location>
        <begin position="98"/>
        <end position="219"/>
    </location>
</feature>
<keyword evidence="4" id="KW-1185">Reference proteome</keyword>
<dbReference type="PROSITE" id="PS51257">
    <property type="entry name" value="PROKAR_LIPOPROTEIN"/>
    <property type="match status" value="1"/>
</dbReference>
<dbReference type="EMBL" id="JAJEWP010000001">
    <property type="protein sequence ID" value="MCC2615786.1"/>
    <property type="molecule type" value="Genomic_DNA"/>
</dbReference>
<dbReference type="InterPro" id="IPR029058">
    <property type="entry name" value="AB_hydrolase_fold"/>
</dbReference>
<dbReference type="Pfam" id="PF01764">
    <property type="entry name" value="Lipase_3"/>
    <property type="match status" value="1"/>
</dbReference>
<gene>
    <name evidence="3" type="ORF">LJ739_06000</name>
</gene>
<feature type="transmembrane region" description="Helical" evidence="1">
    <location>
        <begin position="12"/>
        <end position="32"/>
    </location>
</feature>
<keyword evidence="1" id="KW-0812">Transmembrane</keyword>
<protein>
    <submittedName>
        <fullName evidence="3">Lipase family protein</fullName>
    </submittedName>
</protein>
<proteinExistence type="predicted"/>
<dbReference type="InterPro" id="IPR002921">
    <property type="entry name" value="Fungal_lipase-type"/>
</dbReference>
<organism evidence="3 4">
    <name type="scientific">Fluctibacter halophilus</name>
    <dbReference type="NCBI Taxonomy" id="226011"/>
    <lineage>
        <taxon>Bacteria</taxon>
        <taxon>Pseudomonadati</taxon>
        <taxon>Pseudomonadota</taxon>
        <taxon>Gammaproteobacteria</taxon>
        <taxon>Alteromonadales</taxon>
        <taxon>Alteromonadaceae</taxon>
        <taxon>Fluctibacter</taxon>
    </lineage>
</organism>
<evidence type="ECO:0000313" key="4">
    <source>
        <dbReference type="Proteomes" id="UP001520878"/>
    </source>
</evidence>
<dbReference type="Gene3D" id="3.40.50.1820">
    <property type="entry name" value="alpha/beta hydrolase"/>
    <property type="match status" value="1"/>
</dbReference>
<evidence type="ECO:0000256" key="1">
    <source>
        <dbReference type="SAM" id="Phobius"/>
    </source>
</evidence>
<dbReference type="CDD" id="cd00519">
    <property type="entry name" value="Lipase_3"/>
    <property type="match status" value="1"/>
</dbReference>
<dbReference type="InterPro" id="IPR051218">
    <property type="entry name" value="Sec_MonoDiacylglyc_Lipase"/>
</dbReference>
<dbReference type="PANTHER" id="PTHR45856:SF24">
    <property type="entry name" value="FUNGAL LIPASE-LIKE DOMAIN-CONTAINING PROTEIN"/>
    <property type="match status" value="1"/>
</dbReference>
<name>A0ABS8G6T4_9ALTE</name>
<accession>A0ABS8G6T4</accession>
<dbReference type="RefSeq" id="WP_229158028.1">
    <property type="nucleotide sequence ID" value="NZ_JAJEWP010000001.1"/>
</dbReference>
<evidence type="ECO:0000313" key="3">
    <source>
        <dbReference type="EMBL" id="MCC2615786.1"/>
    </source>
</evidence>
<keyword evidence="1" id="KW-1133">Transmembrane helix</keyword>
<dbReference type="SUPFAM" id="SSF53474">
    <property type="entry name" value="alpha/beta-Hydrolases"/>
    <property type="match status" value="1"/>
</dbReference>
<sequence length="302" mass="34104">MKKTGLKGRARGIFKCVISAGLVCAGFVLLVGCNNNTEVETQAVDFHRVHWYAKRANAAYDDPAAIREAFPDTVHVATVEGIDVQYFIEHPNAQQQIISIRGTYNLDNAKEDAEYLQSFNSTLGIYVHDGFDRDAQKVLDDLRPFLQADREVVLTGHSLGAAISTLLMMYLDKEGFRVAPSINFGQPKVTDKAGIEKYAHLRLMRVVDENDVVPLLPPLSVLDSLHGAYAHMGTEVILLEGKFYVYEDMHLQRLTHAESFWDNITDVSVKAHFMKHYLHNINSKLHRSEPIAYAQRKQYIDN</sequence>
<dbReference type="PANTHER" id="PTHR45856">
    <property type="entry name" value="ALPHA/BETA-HYDROLASES SUPERFAMILY PROTEIN"/>
    <property type="match status" value="1"/>
</dbReference>
<evidence type="ECO:0000259" key="2">
    <source>
        <dbReference type="Pfam" id="PF01764"/>
    </source>
</evidence>
<dbReference type="Proteomes" id="UP001520878">
    <property type="component" value="Unassembled WGS sequence"/>
</dbReference>